<gene>
    <name evidence="2" type="ordered locus">Ta1049</name>
</gene>
<dbReference type="EMBL" id="AL445066">
    <property type="protein sequence ID" value="CAC12177.1"/>
    <property type="molecule type" value="Genomic_DNA"/>
</dbReference>
<evidence type="ECO:0000256" key="1">
    <source>
        <dbReference type="SAM" id="MobiDB-lite"/>
    </source>
</evidence>
<sequence length="117" mass="12820">MNIIGGNPRSKPPSVHPMGWQHSTVRLTRSSRRPHRIRLDFLHPGRLSIGSSGNVIPSESCFTGDRLFLLPLPSLSGCWLAPAGYRRGGGTFLTSRASAALALSRQLFPAVRYPEEL</sequence>
<dbReference type="KEGG" id="tac:Ta1049"/>
<protein>
    <submittedName>
        <fullName evidence="2">Uncharacterized protein</fullName>
    </submittedName>
</protein>
<name>Q9HJC1_THEAC</name>
<dbReference type="HOGENOM" id="CLU_2079538_0_0_2"/>
<dbReference type="Proteomes" id="UP000001024">
    <property type="component" value="Chromosome"/>
</dbReference>
<dbReference type="AlphaFoldDB" id="Q9HJC1"/>
<feature type="region of interest" description="Disordered" evidence="1">
    <location>
        <begin position="1"/>
        <end position="20"/>
    </location>
</feature>
<evidence type="ECO:0000313" key="2">
    <source>
        <dbReference type="EMBL" id="CAC12177.1"/>
    </source>
</evidence>
<dbReference type="EnsemblBacteria" id="CAC12177">
    <property type="protein sequence ID" value="CAC12177"/>
    <property type="gene ID" value="CAC12177"/>
</dbReference>
<keyword evidence="3" id="KW-1185">Reference proteome</keyword>
<organism evidence="2 3">
    <name type="scientific">Thermoplasma acidophilum (strain ATCC 25905 / DSM 1728 / JCM 9062 / NBRC 15155 / AMRC-C165)</name>
    <dbReference type="NCBI Taxonomy" id="273075"/>
    <lineage>
        <taxon>Archaea</taxon>
        <taxon>Methanobacteriati</taxon>
        <taxon>Thermoplasmatota</taxon>
        <taxon>Thermoplasmata</taxon>
        <taxon>Thermoplasmatales</taxon>
        <taxon>Thermoplasmataceae</taxon>
        <taxon>Thermoplasma</taxon>
    </lineage>
</organism>
<dbReference type="STRING" id="273075.gene:9572269"/>
<reference evidence="2 3" key="1">
    <citation type="journal article" date="2000" name="Nature">
        <title>The genome sequence of the thermoacidophilic scavenger Thermoplasma acidophilum.</title>
        <authorList>
            <person name="Ruepp A."/>
            <person name="Graml W."/>
            <person name="Santos-Martinez M.L."/>
            <person name="Koretke K.K."/>
            <person name="Volker C."/>
            <person name="Mewes H.W."/>
            <person name="Frishman D."/>
            <person name="Stocker S."/>
            <person name="Lupas A.N."/>
            <person name="Baumeister W."/>
        </authorList>
    </citation>
    <scope>NUCLEOTIDE SEQUENCE [LARGE SCALE GENOMIC DNA]</scope>
    <source>
        <strain evidence="3">ATCC 25905 / DSM 1728 / JCM 9062 / NBRC 15155 / AMRC-C165</strain>
    </source>
</reference>
<evidence type="ECO:0000313" key="3">
    <source>
        <dbReference type="Proteomes" id="UP000001024"/>
    </source>
</evidence>
<accession>Q9HJC1</accession>
<dbReference type="InParanoid" id="Q9HJC1"/>
<proteinExistence type="predicted"/>